<sequence length="173" mass="19115">MENDIRLLEQLLALGDSIQELKKKTQSEGMKNADLYPETKSCSYKSHSNDVTNVFLDDDSDDDERPNTDFYFSRKDSILRIPIAPRTSNRKLSIQKIARKASQLRSSRLLATLNGAEAPPMLTRNLPNSDIPSKSLSSSARASNGSIDSGIRDGESSSPTCSSPSPTFKDQKF</sequence>
<dbReference type="Proteomes" id="UP000274131">
    <property type="component" value="Unassembled WGS sequence"/>
</dbReference>
<evidence type="ECO:0000313" key="4">
    <source>
        <dbReference type="WBParaSite" id="EVEC_0001047501-mRNA-1"/>
    </source>
</evidence>
<feature type="compositionally biased region" description="Low complexity" evidence="1">
    <location>
        <begin position="156"/>
        <end position="167"/>
    </location>
</feature>
<accession>A0A0N4VI24</accession>
<reference evidence="2 3" key="2">
    <citation type="submission" date="2018-10" db="EMBL/GenBank/DDBJ databases">
        <authorList>
            <consortium name="Pathogen Informatics"/>
        </authorList>
    </citation>
    <scope>NUCLEOTIDE SEQUENCE [LARGE SCALE GENOMIC DNA]</scope>
</reference>
<proteinExistence type="predicted"/>
<organism evidence="4">
    <name type="scientific">Enterobius vermicularis</name>
    <name type="common">Human pinworm</name>
    <dbReference type="NCBI Taxonomy" id="51028"/>
    <lineage>
        <taxon>Eukaryota</taxon>
        <taxon>Metazoa</taxon>
        <taxon>Ecdysozoa</taxon>
        <taxon>Nematoda</taxon>
        <taxon>Chromadorea</taxon>
        <taxon>Rhabditida</taxon>
        <taxon>Spirurina</taxon>
        <taxon>Oxyuridomorpha</taxon>
        <taxon>Oxyuroidea</taxon>
        <taxon>Oxyuridae</taxon>
        <taxon>Enterobius</taxon>
    </lineage>
</organism>
<feature type="compositionally biased region" description="Low complexity" evidence="1">
    <location>
        <begin position="133"/>
        <end position="149"/>
    </location>
</feature>
<feature type="region of interest" description="Disordered" evidence="1">
    <location>
        <begin position="115"/>
        <end position="173"/>
    </location>
</feature>
<gene>
    <name evidence="2" type="ORF">EVEC_LOCUS9820</name>
</gene>
<dbReference type="OrthoDB" id="6508726at2759"/>
<name>A0A0N4VI24_ENTVE</name>
<dbReference type="EMBL" id="UXUI01010316">
    <property type="protein sequence ID" value="VDD95069.1"/>
    <property type="molecule type" value="Genomic_DNA"/>
</dbReference>
<dbReference type="WBParaSite" id="EVEC_0001047501-mRNA-1">
    <property type="protein sequence ID" value="EVEC_0001047501-mRNA-1"/>
    <property type="gene ID" value="EVEC_0001047501"/>
</dbReference>
<keyword evidence="3" id="KW-1185">Reference proteome</keyword>
<evidence type="ECO:0000313" key="2">
    <source>
        <dbReference type="EMBL" id="VDD95069.1"/>
    </source>
</evidence>
<evidence type="ECO:0000313" key="3">
    <source>
        <dbReference type="Proteomes" id="UP000274131"/>
    </source>
</evidence>
<protein>
    <submittedName>
        <fullName evidence="2 4">Uncharacterized protein</fullName>
    </submittedName>
</protein>
<dbReference type="AlphaFoldDB" id="A0A0N4VI24"/>
<reference evidence="4" key="1">
    <citation type="submission" date="2017-02" db="UniProtKB">
        <authorList>
            <consortium name="WormBaseParasite"/>
        </authorList>
    </citation>
    <scope>IDENTIFICATION</scope>
</reference>
<evidence type="ECO:0000256" key="1">
    <source>
        <dbReference type="SAM" id="MobiDB-lite"/>
    </source>
</evidence>